<feature type="transmembrane region" description="Helical" evidence="1">
    <location>
        <begin position="34"/>
        <end position="55"/>
    </location>
</feature>
<keyword evidence="3" id="KW-1185">Reference proteome</keyword>
<name>A0A1H6R4L4_9GAMM</name>
<keyword evidence="1" id="KW-0812">Transmembrane</keyword>
<dbReference type="EMBL" id="FNYH01000003">
    <property type="protein sequence ID" value="SEI50693.1"/>
    <property type="molecule type" value="Genomic_DNA"/>
</dbReference>
<keyword evidence="1" id="KW-0472">Membrane</keyword>
<evidence type="ECO:0000313" key="3">
    <source>
        <dbReference type="Proteomes" id="UP000242999"/>
    </source>
</evidence>
<protein>
    <recommendedName>
        <fullName evidence="4">Proteolipid membrane potential modulator</fullName>
    </recommendedName>
</protein>
<gene>
    <name evidence="2" type="ORF">SAMN05421831_10377</name>
</gene>
<evidence type="ECO:0000313" key="2">
    <source>
        <dbReference type="EMBL" id="SEI50693.1"/>
    </source>
</evidence>
<organism evidence="2 3">
    <name type="scientific">Allopseudospirillum japonicum</name>
    <dbReference type="NCBI Taxonomy" id="64971"/>
    <lineage>
        <taxon>Bacteria</taxon>
        <taxon>Pseudomonadati</taxon>
        <taxon>Pseudomonadota</taxon>
        <taxon>Gammaproteobacteria</taxon>
        <taxon>Oceanospirillales</taxon>
        <taxon>Oceanospirillaceae</taxon>
        <taxon>Allopseudospirillum</taxon>
    </lineage>
</organism>
<proteinExistence type="predicted"/>
<dbReference type="STRING" id="64971.SAMN05421831_10377"/>
<evidence type="ECO:0000256" key="1">
    <source>
        <dbReference type="SAM" id="Phobius"/>
    </source>
</evidence>
<sequence>MTIKKHLVLYFLFAWILPPVAMLLLIRYNMFHTWVWFLMILYIPGTIFYFFWYIFPGRTPKEYLQDESST</sequence>
<dbReference type="AlphaFoldDB" id="A0A1H6R4L4"/>
<accession>A0A1H6R4L4</accession>
<reference evidence="3" key="1">
    <citation type="submission" date="2016-10" db="EMBL/GenBank/DDBJ databases">
        <authorList>
            <person name="Varghese N."/>
            <person name="Submissions S."/>
        </authorList>
    </citation>
    <scope>NUCLEOTIDE SEQUENCE [LARGE SCALE GENOMIC DNA]</scope>
    <source>
        <strain evidence="3">DSM 7165</strain>
    </source>
</reference>
<keyword evidence="1" id="KW-1133">Transmembrane helix</keyword>
<evidence type="ECO:0008006" key="4">
    <source>
        <dbReference type="Google" id="ProtNLM"/>
    </source>
</evidence>
<dbReference type="Proteomes" id="UP000242999">
    <property type="component" value="Unassembled WGS sequence"/>
</dbReference>
<feature type="transmembrane region" description="Helical" evidence="1">
    <location>
        <begin position="7"/>
        <end position="28"/>
    </location>
</feature>